<dbReference type="InterPro" id="IPR011010">
    <property type="entry name" value="DNA_brk_join_enz"/>
</dbReference>
<dbReference type="EMBL" id="DVMN01000053">
    <property type="protein sequence ID" value="HIU21183.1"/>
    <property type="molecule type" value="Genomic_DNA"/>
</dbReference>
<sequence>MYLIHSYSHSFRTRDVKAGKVYDVVFRVTDERGNVRQKRLSGFATKQNAEKAFVEYVAKFCILVEDHPSRSECPSFAAAADKYLEYSRFMNAASTAIKRMSYFSLHYLPRFGARPLNRISSADVFRWFDALVSEPRRGTDKCYAPRSLRSIWEQLHAFFE</sequence>
<name>A0A9D1HT11_9FIRM</name>
<dbReference type="InterPro" id="IPR010998">
    <property type="entry name" value="Integrase_recombinase_N"/>
</dbReference>
<dbReference type="Proteomes" id="UP000824088">
    <property type="component" value="Unassembled WGS sequence"/>
</dbReference>
<dbReference type="AlphaFoldDB" id="A0A9D1HT11"/>
<proteinExistence type="predicted"/>
<evidence type="ECO:0000256" key="1">
    <source>
        <dbReference type="ARBA" id="ARBA00023125"/>
    </source>
</evidence>
<dbReference type="Gene3D" id="1.10.150.130">
    <property type="match status" value="1"/>
</dbReference>
<dbReference type="SUPFAM" id="SSF56349">
    <property type="entry name" value="DNA breaking-rejoining enzymes"/>
    <property type="match status" value="1"/>
</dbReference>
<accession>A0A9D1HT11</accession>
<comment type="caution">
    <text evidence="2">The sequence shown here is derived from an EMBL/GenBank/DDBJ whole genome shotgun (WGS) entry which is preliminary data.</text>
</comment>
<keyword evidence="1 2" id="KW-0238">DNA-binding</keyword>
<reference evidence="2" key="2">
    <citation type="journal article" date="2021" name="PeerJ">
        <title>Extensive microbial diversity within the chicken gut microbiome revealed by metagenomics and culture.</title>
        <authorList>
            <person name="Gilroy R."/>
            <person name="Ravi A."/>
            <person name="Getino M."/>
            <person name="Pursley I."/>
            <person name="Horton D.L."/>
            <person name="Alikhan N.F."/>
            <person name="Baker D."/>
            <person name="Gharbi K."/>
            <person name="Hall N."/>
            <person name="Watson M."/>
            <person name="Adriaenssens E.M."/>
            <person name="Foster-Nyarko E."/>
            <person name="Jarju S."/>
            <person name="Secka A."/>
            <person name="Antonio M."/>
            <person name="Oren A."/>
            <person name="Chaudhuri R.R."/>
            <person name="La Ragione R."/>
            <person name="Hildebrand F."/>
            <person name="Pallen M.J."/>
        </authorList>
    </citation>
    <scope>NUCLEOTIDE SEQUENCE</scope>
    <source>
        <strain evidence="2">1063</strain>
    </source>
</reference>
<reference evidence="2" key="1">
    <citation type="submission" date="2020-10" db="EMBL/GenBank/DDBJ databases">
        <authorList>
            <person name="Gilroy R."/>
        </authorList>
    </citation>
    <scope>NUCLEOTIDE SEQUENCE</scope>
    <source>
        <strain evidence="2">1063</strain>
    </source>
</reference>
<dbReference type="GO" id="GO:0003677">
    <property type="term" value="F:DNA binding"/>
    <property type="evidence" value="ECO:0007669"/>
    <property type="project" value="UniProtKB-KW"/>
</dbReference>
<protein>
    <submittedName>
        <fullName evidence="2">Arm DNA-binding domain-containing protein</fullName>
    </submittedName>
</protein>
<evidence type="ECO:0000313" key="3">
    <source>
        <dbReference type="Proteomes" id="UP000824088"/>
    </source>
</evidence>
<evidence type="ECO:0000313" key="2">
    <source>
        <dbReference type="EMBL" id="HIU21183.1"/>
    </source>
</evidence>
<gene>
    <name evidence="2" type="ORF">IAD51_02950</name>
</gene>
<organism evidence="2 3">
    <name type="scientific">Candidatus Limadaptatus stercorigallinarum</name>
    <dbReference type="NCBI Taxonomy" id="2840845"/>
    <lineage>
        <taxon>Bacteria</taxon>
        <taxon>Bacillati</taxon>
        <taxon>Bacillota</taxon>
        <taxon>Clostridia</taxon>
        <taxon>Eubacteriales</taxon>
        <taxon>Candidatus Limadaptatus</taxon>
    </lineage>
</organism>